<evidence type="ECO:0000313" key="2">
    <source>
        <dbReference type="EMBL" id="MFD1015719.1"/>
    </source>
</evidence>
<organism evidence="2 3">
    <name type="scientific">Winogradskyella rapida</name>
    <dbReference type="NCBI Taxonomy" id="549701"/>
    <lineage>
        <taxon>Bacteria</taxon>
        <taxon>Pseudomonadati</taxon>
        <taxon>Bacteroidota</taxon>
        <taxon>Flavobacteriia</taxon>
        <taxon>Flavobacteriales</taxon>
        <taxon>Flavobacteriaceae</taxon>
        <taxon>Winogradskyella</taxon>
    </lineage>
</organism>
<evidence type="ECO:0008006" key="4">
    <source>
        <dbReference type="Google" id="ProtNLM"/>
    </source>
</evidence>
<gene>
    <name evidence="2" type="ORF">ACFQ13_07320</name>
</gene>
<feature type="signal peptide" evidence="1">
    <location>
        <begin position="1"/>
        <end position="20"/>
    </location>
</feature>
<dbReference type="EMBL" id="JBHTKM010000056">
    <property type="protein sequence ID" value="MFD1015719.1"/>
    <property type="molecule type" value="Genomic_DNA"/>
</dbReference>
<comment type="caution">
    <text evidence="2">The sequence shown here is derived from an EMBL/GenBank/DDBJ whole genome shotgun (WGS) entry which is preliminary data.</text>
</comment>
<name>A0ABW3KPP6_9FLAO</name>
<reference evidence="3" key="1">
    <citation type="journal article" date="2019" name="Int. J. Syst. Evol. Microbiol.">
        <title>The Global Catalogue of Microorganisms (GCM) 10K type strain sequencing project: providing services to taxonomists for standard genome sequencing and annotation.</title>
        <authorList>
            <consortium name="The Broad Institute Genomics Platform"/>
            <consortium name="The Broad Institute Genome Sequencing Center for Infectious Disease"/>
            <person name="Wu L."/>
            <person name="Ma J."/>
        </authorList>
    </citation>
    <scope>NUCLEOTIDE SEQUENCE [LARGE SCALE GENOMIC DNA]</scope>
    <source>
        <strain evidence="3">CCUG 56098</strain>
    </source>
</reference>
<dbReference type="Proteomes" id="UP001597086">
    <property type="component" value="Unassembled WGS sequence"/>
</dbReference>
<accession>A0ABW3KPP6</accession>
<keyword evidence="1" id="KW-0732">Signal</keyword>
<protein>
    <recommendedName>
        <fullName evidence="4">YD repeat-containing protein</fullName>
    </recommendedName>
</protein>
<feature type="chain" id="PRO_5046165119" description="YD repeat-containing protein" evidence="1">
    <location>
        <begin position="21"/>
        <end position="374"/>
    </location>
</feature>
<keyword evidence="3" id="KW-1185">Reference proteome</keyword>
<evidence type="ECO:0000256" key="1">
    <source>
        <dbReference type="SAM" id="SignalP"/>
    </source>
</evidence>
<dbReference type="RefSeq" id="WP_386115728.1">
    <property type="nucleotide sequence ID" value="NZ_JBHTKM010000056.1"/>
</dbReference>
<evidence type="ECO:0000313" key="3">
    <source>
        <dbReference type="Proteomes" id="UP001597086"/>
    </source>
</evidence>
<proteinExistence type="predicted"/>
<dbReference type="Gene3D" id="3.90.930.1">
    <property type="match status" value="1"/>
</dbReference>
<sequence>MNRTHLILAISLLLFSFSYGQQKDTIYGQVKSVREQLNFLDENQQNMKLFSDEGDYGHHGFSSPKFTKSRFYNWWYNTPFVHYSNYYKELNKKGKTTYEVWFYKNGDTVSFFNYKYDKNDNLIQIKETYEKEDYTVRNFNYNKKNKLASTIYYVSDDPNLYSYSEFIYDESDNLVQSKDFDEDGESFGTKYSFYPNGKIKEVFSHSPYKIKRENNKKVSFKDGIGSDKLNRKYIYNEHGDIIETNSFKDEFYSNDKPYIQGRTLKEYENRLLIKEMTLNRANKTERFTLYSYNEKNQITKEEKVIPEYPDNNLIYEYFYDKNGNQIKLIYTEKNNPITVEFEYEFDSKKNWTKQIKSVNGEKLYVWTREIEYFE</sequence>